<gene>
    <name evidence="2" type="ORF">KDL01_38300</name>
</gene>
<proteinExistence type="predicted"/>
<dbReference type="AlphaFoldDB" id="A0A941EZ25"/>
<dbReference type="Proteomes" id="UP000675781">
    <property type="component" value="Unassembled WGS sequence"/>
</dbReference>
<organism evidence="2 3">
    <name type="scientific">Actinospica durhamensis</name>
    <dbReference type="NCBI Taxonomy" id="1508375"/>
    <lineage>
        <taxon>Bacteria</taxon>
        <taxon>Bacillati</taxon>
        <taxon>Actinomycetota</taxon>
        <taxon>Actinomycetes</taxon>
        <taxon>Catenulisporales</taxon>
        <taxon>Actinospicaceae</taxon>
        <taxon>Actinospica</taxon>
    </lineage>
</organism>
<evidence type="ECO:0000313" key="2">
    <source>
        <dbReference type="EMBL" id="MBR7839178.1"/>
    </source>
</evidence>
<dbReference type="GO" id="GO:0005886">
    <property type="term" value="C:plasma membrane"/>
    <property type="evidence" value="ECO:0007669"/>
    <property type="project" value="TreeGrafter"/>
</dbReference>
<keyword evidence="1" id="KW-1133">Transmembrane helix</keyword>
<evidence type="ECO:0000256" key="1">
    <source>
        <dbReference type="SAM" id="Phobius"/>
    </source>
</evidence>
<evidence type="ECO:0000313" key="3">
    <source>
        <dbReference type="Proteomes" id="UP000675781"/>
    </source>
</evidence>
<keyword evidence="1" id="KW-0812">Transmembrane</keyword>
<dbReference type="EMBL" id="JAGSOG010000390">
    <property type="protein sequence ID" value="MBR7839178.1"/>
    <property type="molecule type" value="Genomic_DNA"/>
</dbReference>
<comment type="caution">
    <text evidence="2">The sequence shown here is derived from an EMBL/GenBank/DDBJ whole genome shotgun (WGS) entry which is preliminary data.</text>
</comment>
<dbReference type="InterPro" id="IPR007383">
    <property type="entry name" value="DUF445"/>
</dbReference>
<dbReference type="PANTHER" id="PTHR38442:SF1">
    <property type="entry name" value="INNER MEMBRANE PROTEIN"/>
    <property type="match status" value="1"/>
</dbReference>
<feature type="transmembrane region" description="Helical" evidence="1">
    <location>
        <begin position="29"/>
        <end position="49"/>
    </location>
</feature>
<sequence length="430" mass="47002">MPRTGDNDRVRALSPSETSKLRGLRRMKAVASAALALATVVYVVARWQSGHGAGWAGYVQAAAEAAMIGALADWFAVTALFRHPLGVPIPHTAIIPRRKEALGRSLSEFVGENFLSESVVRTRLRAVGLAGRLGAWLTDPEHATRLATEASGLVRGALSILDDVKVRQSLTDTLTRGLERMPAGPPAGRLLARLTESGAHRPIVDLLAERALEWLEAHPEAVEIAVESRAPGWTPRFIDERMARRLHRELLRATTAVRDDPNHVARRAIDSYLAKLAEDLRTDPATMDRADRLKQELLEHPATQRAATAAWAELRQIVQAGFTDEDGALRLRLRDAIVTLGTRLSEDGELRARAEGWVEDAAVHVVTSYRDEITALITETVNAWDAEETSRKIEIQVGRDLQFIRINGTVVGALAGLLIYTLSRLSGLGG</sequence>
<dbReference type="Pfam" id="PF04286">
    <property type="entry name" value="DUF445"/>
    <property type="match status" value="1"/>
</dbReference>
<keyword evidence="3" id="KW-1185">Reference proteome</keyword>
<reference evidence="2" key="1">
    <citation type="submission" date="2021-04" db="EMBL/GenBank/DDBJ databases">
        <title>Genome based classification of Actinospica acidithermotolerans sp. nov., an actinobacterium isolated from an Indonesian hot spring.</title>
        <authorList>
            <person name="Kusuma A.B."/>
            <person name="Putra K.E."/>
            <person name="Nafisah S."/>
            <person name="Loh J."/>
            <person name="Nouioui I."/>
            <person name="Goodfellow M."/>
        </authorList>
    </citation>
    <scope>NUCLEOTIDE SEQUENCE</scope>
    <source>
        <strain evidence="2">CSCA 57</strain>
    </source>
</reference>
<accession>A0A941EZ25</accession>
<keyword evidence="1" id="KW-0472">Membrane</keyword>
<protein>
    <submittedName>
        <fullName evidence="2">DUF445 domain-containing protein</fullName>
    </submittedName>
</protein>
<name>A0A941EZ25_9ACTN</name>
<dbReference type="PANTHER" id="PTHR38442">
    <property type="entry name" value="INNER MEMBRANE PROTEIN-RELATED"/>
    <property type="match status" value="1"/>
</dbReference>